<evidence type="ECO:0000256" key="1">
    <source>
        <dbReference type="ARBA" id="ARBA00022729"/>
    </source>
</evidence>
<dbReference type="Gene3D" id="2.170.130.10">
    <property type="entry name" value="TonB-dependent receptor, plug domain"/>
    <property type="match status" value="1"/>
</dbReference>
<dbReference type="Gene3D" id="2.60.40.1120">
    <property type="entry name" value="Carboxypeptidase-like, regulatory domain"/>
    <property type="match status" value="1"/>
</dbReference>
<dbReference type="GO" id="GO:0009279">
    <property type="term" value="C:cell outer membrane"/>
    <property type="evidence" value="ECO:0007669"/>
    <property type="project" value="TreeGrafter"/>
</dbReference>
<dbReference type="InterPro" id="IPR037066">
    <property type="entry name" value="Plug_dom_sf"/>
</dbReference>
<evidence type="ECO:0000256" key="2">
    <source>
        <dbReference type="SAM" id="SignalP"/>
    </source>
</evidence>
<dbReference type="Pfam" id="PF07715">
    <property type="entry name" value="Plug"/>
    <property type="match status" value="1"/>
</dbReference>
<proteinExistence type="predicted"/>
<dbReference type="AlphaFoldDB" id="A0A7J4XG26"/>
<feature type="chain" id="PRO_5029874568" evidence="2">
    <location>
        <begin position="25"/>
        <end position="937"/>
    </location>
</feature>
<keyword evidence="1 2" id="KW-0732">Signal</keyword>
<dbReference type="InterPro" id="IPR012910">
    <property type="entry name" value="Plug_dom"/>
</dbReference>
<reference evidence="4 5" key="1">
    <citation type="journal article" date="2019" name="Nat. Med.">
        <title>A library of human gut bacterial isolates paired with longitudinal multiomics data enables mechanistic microbiome research.</title>
        <authorList>
            <person name="Poyet M."/>
            <person name="Groussin M."/>
            <person name="Gibbons S.M."/>
            <person name="Avila-Pacheco J."/>
            <person name="Jiang X."/>
            <person name="Kearney S.M."/>
            <person name="Perrotta A.R."/>
            <person name="Berdy B."/>
            <person name="Zhao S."/>
            <person name="Lieberman T.D."/>
            <person name="Swanson P.K."/>
            <person name="Smith M."/>
            <person name="Roesemann S."/>
            <person name="Alexander J.E."/>
            <person name="Rich S.A."/>
            <person name="Livny J."/>
            <person name="Vlamakis H."/>
            <person name="Clish C."/>
            <person name="Bullock K."/>
            <person name="Deik A."/>
            <person name="Scott J."/>
            <person name="Pierce K.A."/>
            <person name="Xavier R.J."/>
            <person name="Alm E.J."/>
        </authorList>
    </citation>
    <scope>NUCLEOTIDE SEQUENCE [LARGE SCALE GENOMIC DNA]</scope>
    <source>
        <strain evidence="4 5">BIOML-A10</strain>
    </source>
</reference>
<dbReference type="Proteomes" id="UP000422221">
    <property type="component" value="Unassembled WGS sequence"/>
</dbReference>
<feature type="signal peptide" evidence="2">
    <location>
        <begin position="1"/>
        <end position="24"/>
    </location>
</feature>
<gene>
    <name evidence="4" type="ORF">F3F73_16465</name>
</gene>
<dbReference type="Pfam" id="PF13715">
    <property type="entry name" value="CarbopepD_reg_2"/>
    <property type="match status" value="1"/>
</dbReference>
<accession>A0A7J4XG26</accession>
<name>A0A7J4XG26_9BACE</name>
<dbReference type="GO" id="GO:0030246">
    <property type="term" value="F:carbohydrate binding"/>
    <property type="evidence" value="ECO:0007669"/>
    <property type="project" value="InterPro"/>
</dbReference>
<dbReference type="EMBL" id="VWMK01000017">
    <property type="protein sequence ID" value="KAA3761485.1"/>
    <property type="molecule type" value="Genomic_DNA"/>
</dbReference>
<dbReference type="SUPFAM" id="SSF49452">
    <property type="entry name" value="Starch-binding domain-like"/>
    <property type="match status" value="1"/>
</dbReference>
<keyword evidence="4" id="KW-0675">Receptor</keyword>
<evidence type="ECO:0000313" key="5">
    <source>
        <dbReference type="Proteomes" id="UP000422221"/>
    </source>
</evidence>
<dbReference type="InterPro" id="IPR039426">
    <property type="entry name" value="TonB-dep_rcpt-like"/>
</dbReference>
<dbReference type="SUPFAM" id="SSF56935">
    <property type="entry name" value="Porins"/>
    <property type="match status" value="1"/>
</dbReference>
<dbReference type="GO" id="GO:0044718">
    <property type="term" value="P:siderophore transmembrane transport"/>
    <property type="evidence" value="ECO:0007669"/>
    <property type="project" value="TreeGrafter"/>
</dbReference>
<dbReference type="RefSeq" id="WP_021936329.1">
    <property type="nucleotide sequence ID" value="NZ_CP081899.1"/>
</dbReference>
<dbReference type="PANTHER" id="PTHR30069:SF29">
    <property type="entry name" value="HEMOGLOBIN AND HEMOGLOBIN-HAPTOGLOBIN-BINDING PROTEIN 1-RELATED"/>
    <property type="match status" value="1"/>
</dbReference>
<evidence type="ECO:0000313" key="4">
    <source>
        <dbReference type="EMBL" id="KAA3761485.1"/>
    </source>
</evidence>
<sequence length="937" mass="105787">MRQKKTRYCFLFLFLLLYAGNAYTADKLIFSGIIRDAVTHETLPYATVLLESEETRRYSAIAGDDGTFRITDVFPGIYKLTVSFIGYGRQQRTVELKKSTYMTIGLRSDNQLKEVVITATESKGLVSSSKIDRPAMQHLQPTSFADLLELLPGGMSRDPDMGSANTITLRETGVIKADGTKGDAGSDYSITSLGTQFIVDGIPINTDANLQASPVSDNSAESSRNIVNRGVDMRSISTDDIESVEVVRGIPSAEYGNLTSGIVNIKKVRKLTPLNARFKADGYSKLFSAGKGFALPGAEDGVVNVDVGYLDSKPDPRNNLVNYKRMNTSLRFTWNYNHDNWTMRYAPGIDYTGSFDNAKEDPELNYGNTDTYKSTYNRVALTNNFLWTFPKVKAVKGIELNTSANAQFDRLTRRKLVAPQRYMIVPSTTGEGEHDATLLFKEYVADYLSDGKPFNAFIKLKGDFSFTNGPVKNNAKVGGEWSYTKNFGRGQVYDLTRPLAAGGWSSRPRAYKDIPALQNVGVFIEDVMTAKIGRHKLELMGGIRAMALVGLDKRYVLNNKFYLDPRINGLWNFPAIDLGKTHNLEIALGGGIGWTTKMPTLDYLFPDAYYKDIVQLGYYDVLNPEQNSRFNIRSYIEDRTNYELRPARNKKWELRADFTYGGNRLSVSYFRESMNTGFRYVANYTSYAYKEYDASKITGSALQGPPSLDDLPYTDKKILGGYNKATNGSRLLKEGVEFQFRSQRIKPLRTVVNLSGAWFRSTYTNSIRMPRTVSEMVDGQSISDSYIGIYNWDDGNVYQQFNTNLMFDTQIPEWGLIFSTSLQCMWFTSKQAFYRDGVPESYLWAEDGQEHPYTEASKEDLYLQHLIIPISSGTFDKYTVPMAFYVNLKVTKKIGKYLNLAFFANKLLDYTPDFKSRGLTVRRNVEPYFGMELNFSL</sequence>
<evidence type="ECO:0000259" key="3">
    <source>
        <dbReference type="Pfam" id="PF07715"/>
    </source>
</evidence>
<dbReference type="GO" id="GO:0015344">
    <property type="term" value="F:siderophore uptake transmembrane transporter activity"/>
    <property type="evidence" value="ECO:0007669"/>
    <property type="project" value="TreeGrafter"/>
</dbReference>
<protein>
    <submittedName>
        <fullName evidence="4">TonB-dependent receptor plug domain-containing protein</fullName>
    </submittedName>
</protein>
<feature type="domain" description="TonB-dependent receptor plug" evidence="3">
    <location>
        <begin position="126"/>
        <end position="260"/>
    </location>
</feature>
<dbReference type="InterPro" id="IPR013784">
    <property type="entry name" value="Carb-bd-like_fold"/>
</dbReference>
<comment type="caution">
    <text evidence="4">The sequence shown here is derived from an EMBL/GenBank/DDBJ whole genome shotgun (WGS) entry which is preliminary data.</text>
</comment>
<organism evidence="4 5">
    <name type="scientific">Bacteroides salyersiae</name>
    <dbReference type="NCBI Taxonomy" id="291644"/>
    <lineage>
        <taxon>Bacteria</taxon>
        <taxon>Pseudomonadati</taxon>
        <taxon>Bacteroidota</taxon>
        <taxon>Bacteroidia</taxon>
        <taxon>Bacteroidales</taxon>
        <taxon>Bacteroidaceae</taxon>
        <taxon>Bacteroides</taxon>
    </lineage>
</organism>
<dbReference type="PANTHER" id="PTHR30069">
    <property type="entry name" value="TONB-DEPENDENT OUTER MEMBRANE RECEPTOR"/>
    <property type="match status" value="1"/>
</dbReference>